<dbReference type="Pfam" id="PF23007">
    <property type="entry name" value="DnaA_N-like_STI"/>
    <property type="match status" value="1"/>
</dbReference>
<dbReference type="NCBIfam" id="TIGR02397">
    <property type="entry name" value="dnaX_nterm"/>
    <property type="match status" value="1"/>
</dbReference>
<comment type="function">
    <text evidence="12">DNA polymerase III is a complex, multichain enzyme responsible for most of the replicative synthesis in bacteria. This DNA polymerase also exhibits 3' to 5' exonuclease activity.</text>
</comment>
<dbReference type="SUPFAM" id="SSF48019">
    <property type="entry name" value="post-AAA+ oligomerization domain-like"/>
    <property type="match status" value="1"/>
</dbReference>
<keyword evidence="9 12" id="KW-0239">DNA-directed DNA polymerase</keyword>
<comment type="caution">
    <text evidence="15">The sequence shown here is derived from an EMBL/GenBank/DDBJ whole genome shotgun (WGS) entry which is preliminary data.</text>
</comment>
<evidence type="ECO:0000259" key="14">
    <source>
        <dbReference type="SMART" id="SM00382"/>
    </source>
</evidence>
<comment type="similarity">
    <text evidence="1 12">Belongs to the DnaX/STICHEL family.</text>
</comment>
<dbReference type="SMART" id="SM00382">
    <property type="entry name" value="AAA"/>
    <property type="match status" value="1"/>
</dbReference>
<keyword evidence="10" id="KW-0175">Coiled coil</keyword>
<keyword evidence="16" id="KW-1185">Reference proteome</keyword>
<sequence length="668" mass="74459">MSYEPLHHKYRPQTFAHLVGQEAIATTLTNAIESQRIAPAYLFTGPRGTGKTSSARILAKSLNCLANQNPTATPCGVCEVCKGITNGSTLDVIEIDAASNTGVDNIRELIERSQFAPVQCRYKVYVIDECHMLSTAAFNALLKTLEEPPDRVVFVLATTDPQRVLPTIISRCQRFDFRRIPLDSMIKHLKYIAQQEAINIADDAVFMVAQIAQGGLRDAESLLDQLSLLSGEITVEKVWDLVGAVPERDLISLLEAIDSGDTAIILDCIRNLLNRGREPLIVLQNLAGFYRDLLIAKTASTRSDLVALTQPTWEQLCQFSHRWDSTIILAGQKHLRESEVQIKHSTQPRLWLEIILLGLLPAALQKSVITQTVTVTQTPQRTVQTQPETVPFVQRSEPSNPSQNPVNSPVFQPTYTPEPQPQTQPQVKAEIPAPPTEPPIVTDANLDQIWQQVLDYIQPNGTQQMFRQQGRLIQFNSEVAVIKMASSTLLKMAQTKQKLSSLEKAFQQVFGHPVKINFDSRGGNSVNQVQDITPPSPPYSPVNNSRVYSPEVVQTPVINTQEQQQISESPNQDINKNHQIENINNNSFKPIEKVETVPISPEQADTQAVAIASQKLVDFFQGKMIELEEKPTSKTATLLDKKADAIEINENENFIEIDDLDEENDDDF</sequence>
<evidence type="ECO:0000256" key="8">
    <source>
        <dbReference type="ARBA" id="ARBA00022840"/>
    </source>
</evidence>
<dbReference type="Proteomes" id="UP000196521">
    <property type="component" value="Chromosome"/>
</dbReference>
<dbReference type="InterPro" id="IPR003593">
    <property type="entry name" value="AAA+_ATPase"/>
</dbReference>
<dbReference type="GO" id="GO:0009360">
    <property type="term" value="C:DNA polymerase III complex"/>
    <property type="evidence" value="ECO:0007669"/>
    <property type="project" value="InterPro"/>
</dbReference>
<dbReference type="Gene3D" id="1.10.8.60">
    <property type="match status" value="1"/>
</dbReference>
<keyword evidence="3 12" id="KW-0548">Nucleotidyltransferase</keyword>
<dbReference type="EMBL" id="CZCZ02000014">
    <property type="protein sequence ID" value="CAC5344734.1"/>
    <property type="molecule type" value="Genomic_DNA"/>
</dbReference>
<evidence type="ECO:0000256" key="12">
    <source>
        <dbReference type="RuleBase" id="RU364063"/>
    </source>
</evidence>
<evidence type="ECO:0000256" key="11">
    <source>
        <dbReference type="ARBA" id="ARBA00049244"/>
    </source>
</evidence>
<dbReference type="InterPro" id="IPR050238">
    <property type="entry name" value="DNA_Rep/Repair_Clamp_Loader"/>
</dbReference>
<comment type="subunit">
    <text evidence="12">DNA polymerase III contains a core (composed of alpha, epsilon and theta chains) that associates with a tau subunit. This core dimerizes to form the POLIII' complex. PolIII' associates with the gamma complex (composed of gamma, delta, delta', psi and chi chains) and with the beta chain to form the complete DNA polymerase III complex.</text>
</comment>
<dbReference type="GO" id="GO:0006261">
    <property type="term" value="P:DNA-templated DNA replication"/>
    <property type="evidence" value="ECO:0007669"/>
    <property type="project" value="TreeGrafter"/>
</dbReference>
<dbReference type="Gene3D" id="1.20.272.10">
    <property type="match status" value="1"/>
</dbReference>
<dbReference type="PANTHER" id="PTHR11669">
    <property type="entry name" value="REPLICATION FACTOR C / DNA POLYMERASE III GAMMA-TAU SUBUNIT"/>
    <property type="match status" value="1"/>
</dbReference>
<dbReference type="Pfam" id="PF13177">
    <property type="entry name" value="DNA_pol3_delta2"/>
    <property type="match status" value="1"/>
</dbReference>
<keyword evidence="4 12" id="KW-0235">DNA replication</keyword>
<dbReference type="NCBIfam" id="NF004046">
    <property type="entry name" value="PRK05563.1"/>
    <property type="match status" value="1"/>
</dbReference>
<evidence type="ECO:0000256" key="3">
    <source>
        <dbReference type="ARBA" id="ARBA00022695"/>
    </source>
</evidence>
<dbReference type="RefSeq" id="WP_026797029.1">
    <property type="nucleotide sequence ID" value="NZ_LR812490.1"/>
</dbReference>
<dbReference type="Pfam" id="PF12169">
    <property type="entry name" value="DNA_pol3_gamma3"/>
    <property type="match status" value="1"/>
</dbReference>
<evidence type="ECO:0000256" key="1">
    <source>
        <dbReference type="ARBA" id="ARBA00006360"/>
    </source>
</evidence>
<evidence type="ECO:0000256" key="6">
    <source>
        <dbReference type="ARBA" id="ARBA00022741"/>
    </source>
</evidence>
<keyword evidence="5" id="KW-0479">Metal-binding</keyword>
<evidence type="ECO:0000256" key="4">
    <source>
        <dbReference type="ARBA" id="ARBA00022705"/>
    </source>
</evidence>
<dbReference type="PANTHER" id="PTHR11669:SF0">
    <property type="entry name" value="PROTEIN STICHEL-LIKE 2"/>
    <property type="match status" value="1"/>
</dbReference>
<dbReference type="AlphaFoldDB" id="A0A6J7ZQK3"/>
<keyword evidence="7" id="KW-0862">Zinc</keyword>
<evidence type="ECO:0000256" key="7">
    <source>
        <dbReference type="ARBA" id="ARBA00022833"/>
    </source>
</evidence>
<dbReference type="CDD" id="cd00009">
    <property type="entry name" value="AAA"/>
    <property type="match status" value="1"/>
</dbReference>
<evidence type="ECO:0000256" key="9">
    <source>
        <dbReference type="ARBA" id="ARBA00022932"/>
    </source>
</evidence>
<keyword evidence="2 12" id="KW-0808">Transferase</keyword>
<reference evidence="15" key="1">
    <citation type="submission" date="2020-05" db="EMBL/GenBank/DDBJ databases">
        <authorList>
            <consortium name="Genoscope - CEA"/>
            <person name="William W."/>
        </authorList>
    </citation>
    <scope>NUCLEOTIDE SEQUENCE [LARGE SCALE GENOMIC DNA]</scope>
    <source>
        <strain evidence="15">PCC 7821</strain>
    </source>
</reference>
<comment type="catalytic activity">
    <reaction evidence="11 12">
        <text>DNA(n) + a 2'-deoxyribonucleoside 5'-triphosphate = DNA(n+1) + diphosphate</text>
        <dbReference type="Rhea" id="RHEA:22508"/>
        <dbReference type="Rhea" id="RHEA-COMP:17339"/>
        <dbReference type="Rhea" id="RHEA-COMP:17340"/>
        <dbReference type="ChEBI" id="CHEBI:33019"/>
        <dbReference type="ChEBI" id="CHEBI:61560"/>
        <dbReference type="ChEBI" id="CHEBI:173112"/>
        <dbReference type="EC" id="2.7.7.7"/>
    </reaction>
</comment>
<dbReference type="FunFam" id="3.40.50.300:FF:000014">
    <property type="entry name" value="DNA polymerase III subunit gamma/tau"/>
    <property type="match status" value="1"/>
</dbReference>
<dbReference type="InterPro" id="IPR008921">
    <property type="entry name" value="DNA_pol3_clamp-load_cplx_C"/>
</dbReference>
<evidence type="ECO:0000313" key="15">
    <source>
        <dbReference type="EMBL" id="CAC5344734.1"/>
    </source>
</evidence>
<evidence type="ECO:0000256" key="13">
    <source>
        <dbReference type="SAM" id="MobiDB-lite"/>
    </source>
</evidence>
<dbReference type="InterPro" id="IPR045085">
    <property type="entry name" value="HLD_clamp_pol_III_gamma_tau"/>
</dbReference>
<accession>A0A6J7ZQK3</accession>
<feature type="domain" description="AAA+ ATPase" evidence="14">
    <location>
        <begin position="37"/>
        <end position="181"/>
    </location>
</feature>
<dbReference type="InterPro" id="IPR054506">
    <property type="entry name" value="DnaA_N-like_STI"/>
</dbReference>
<dbReference type="GO" id="GO:0003677">
    <property type="term" value="F:DNA binding"/>
    <property type="evidence" value="ECO:0007669"/>
    <property type="project" value="InterPro"/>
</dbReference>
<feature type="region of interest" description="Disordered" evidence="13">
    <location>
        <begin position="379"/>
        <end position="433"/>
    </location>
</feature>
<dbReference type="Pfam" id="PF22608">
    <property type="entry name" value="DNAX_ATPase_lid"/>
    <property type="match status" value="1"/>
</dbReference>
<keyword evidence="6 12" id="KW-0547">Nucleotide-binding</keyword>
<proteinExistence type="inferred from homology"/>
<dbReference type="InterPro" id="IPR012763">
    <property type="entry name" value="DNA_pol_III_sug/sutau_N"/>
</dbReference>
<feature type="compositionally biased region" description="Low complexity" evidence="13">
    <location>
        <begin position="379"/>
        <end position="415"/>
    </location>
</feature>
<dbReference type="FunFam" id="1.10.8.60:FF:000013">
    <property type="entry name" value="DNA polymerase III subunit gamma/tau"/>
    <property type="match status" value="1"/>
</dbReference>
<name>A0A6J7ZQK3_PLARU</name>
<dbReference type="InterPro" id="IPR027417">
    <property type="entry name" value="P-loop_NTPase"/>
</dbReference>
<dbReference type="EC" id="2.7.7.7" evidence="12"/>
<dbReference type="InterPro" id="IPR022754">
    <property type="entry name" value="DNA_pol_III_gamma-3"/>
</dbReference>
<dbReference type="NCBIfam" id="NF011510">
    <property type="entry name" value="PRK14948.1"/>
    <property type="match status" value="1"/>
</dbReference>
<evidence type="ECO:0000313" key="16">
    <source>
        <dbReference type="Proteomes" id="UP000196521"/>
    </source>
</evidence>
<organism evidence="15 16">
    <name type="scientific">Planktothrix rubescens CCAP 1459/22</name>
    <dbReference type="NCBI Taxonomy" id="329571"/>
    <lineage>
        <taxon>Bacteria</taxon>
        <taxon>Bacillati</taxon>
        <taxon>Cyanobacteriota</taxon>
        <taxon>Cyanophyceae</taxon>
        <taxon>Oscillatoriophycideae</taxon>
        <taxon>Oscillatoriales</taxon>
        <taxon>Microcoleaceae</taxon>
        <taxon>Planktothrix</taxon>
    </lineage>
</organism>
<protein>
    <recommendedName>
        <fullName evidence="12">DNA polymerase III subunit gamma/tau</fullName>
        <ecNumber evidence="12">2.7.7.7</ecNumber>
    </recommendedName>
</protein>
<dbReference type="GO" id="GO:0005524">
    <property type="term" value="F:ATP binding"/>
    <property type="evidence" value="ECO:0007669"/>
    <property type="project" value="UniProtKB-KW"/>
</dbReference>
<dbReference type="EMBL" id="LR812490">
    <property type="protein sequence ID" value="CAC5344734.1"/>
    <property type="molecule type" value="Genomic_DNA"/>
</dbReference>
<keyword evidence="8 12" id="KW-0067">ATP-binding</keyword>
<evidence type="ECO:0000256" key="2">
    <source>
        <dbReference type="ARBA" id="ARBA00022679"/>
    </source>
</evidence>
<dbReference type="GO" id="GO:0046872">
    <property type="term" value="F:metal ion binding"/>
    <property type="evidence" value="ECO:0007669"/>
    <property type="project" value="UniProtKB-KW"/>
</dbReference>
<evidence type="ECO:0000256" key="5">
    <source>
        <dbReference type="ARBA" id="ARBA00022723"/>
    </source>
</evidence>
<dbReference type="SUPFAM" id="SSF52540">
    <property type="entry name" value="P-loop containing nucleoside triphosphate hydrolases"/>
    <property type="match status" value="1"/>
</dbReference>
<dbReference type="Gene3D" id="3.40.50.300">
    <property type="entry name" value="P-loop containing nucleotide triphosphate hydrolases"/>
    <property type="match status" value="1"/>
</dbReference>
<dbReference type="GO" id="GO:0003887">
    <property type="term" value="F:DNA-directed DNA polymerase activity"/>
    <property type="evidence" value="ECO:0007669"/>
    <property type="project" value="UniProtKB-KW"/>
</dbReference>
<evidence type="ECO:0000256" key="10">
    <source>
        <dbReference type="ARBA" id="ARBA00023054"/>
    </source>
</evidence>
<gene>
    <name evidence="12" type="primary">dnaX</name>
    <name evidence="15" type="ORF">PLAN_41149</name>
</gene>